<dbReference type="Pfam" id="PF07896">
    <property type="entry name" value="DUF1674"/>
    <property type="match status" value="1"/>
</dbReference>
<name>A0A7Y9FKB3_9SPHN</name>
<comment type="caution">
    <text evidence="3">The sequence shown here is derived from an EMBL/GenBank/DDBJ whole genome shotgun (WGS) entry which is preliminary data.</text>
</comment>
<feature type="region of interest" description="Disordered" evidence="2">
    <location>
        <begin position="1"/>
        <end position="41"/>
    </location>
</feature>
<dbReference type="Proteomes" id="UP000517753">
    <property type="component" value="Unassembled WGS sequence"/>
</dbReference>
<protein>
    <recommendedName>
        <fullName evidence="5">DUF1674 domain-containing protein</fullName>
    </recommendedName>
</protein>
<accession>A0A7Y9FKB3</accession>
<dbReference type="InterPro" id="IPR012875">
    <property type="entry name" value="SDHF4"/>
</dbReference>
<evidence type="ECO:0000313" key="4">
    <source>
        <dbReference type="Proteomes" id="UP000517753"/>
    </source>
</evidence>
<proteinExistence type="inferred from homology"/>
<keyword evidence="4" id="KW-1185">Reference proteome</keyword>
<sequence>MGQRPAHVKPPAYLSQNPPVPQPEDKKPAQADPLGLNPTRYGDWELKGIAIDF</sequence>
<dbReference type="AlphaFoldDB" id="A0A7Y9FKB3"/>
<evidence type="ECO:0000256" key="2">
    <source>
        <dbReference type="SAM" id="MobiDB-lite"/>
    </source>
</evidence>
<dbReference type="EMBL" id="JACCBY010000001">
    <property type="protein sequence ID" value="NYD88602.1"/>
    <property type="molecule type" value="Genomic_DNA"/>
</dbReference>
<evidence type="ECO:0000256" key="1">
    <source>
        <dbReference type="ARBA" id="ARBA00005701"/>
    </source>
</evidence>
<evidence type="ECO:0000313" key="3">
    <source>
        <dbReference type="EMBL" id="NYD88602.1"/>
    </source>
</evidence>
<evidence type="ECO:0008006" key="5">
    <source>
        <dbReference type="Google" id="ProtNLM"/>
    </source>
</evidence>
<organism evidence="3 4">
    <name type="scientific">Sphingomonas melonis</name>
    <dbReference type="NCBI Taxonomy" id="152682"/>
    <lineage>
        <taxon>Bacteria</taxon>
        <taxon>Pseudomonadati</taxon>
        <taxon>Pseudomonadota</taxon>
        <taxon>Alphaproteobacteria</taxon>
        <taxon>Sphingomonadales</taxon>
        <taxon>Sphingomonadaceae</taxon>
        <taxon>Sphingomonas</taxon>
    </lineage>
</organism>
<gene>
    <name evidence="3" type="ORF">HD841_000371</name>
</gene>
<dbReference type="RefSeq" id="WP_179507178.1">
    <property type="nucleotide sequence ID" value="NZ_JACCBY010000001.1"/>
</dbReference>
<comment type="similarity">
    <text evidence="1">Belongs to the SDHAF4 family.</text>
</comment>
<reference evidence="3 4" key="1">
    <citation type="submission" date="2020-08" db="EMBL/GenBank/DDBJ databases">
        <title>The Agave Microbiome: Exploring the role of microbial communities in plant adaptations to desert environments.</title>
        <authorList>
            <person name="Partida-Martinez L.P."/>
        </authorList>
    </citation>
    <scope>NUCLEOTIDE SEQUENCE [LARGE SCALE GENOMIC DNA]</scope>
    <source>
        <strain evidence="3 4">AS2.3</strain>
    </source>
</reference>